<sequence>MRFSYAMAFRAAIRELLRRKFSAILISVLVAVPIATISAVLTMDASSTISVADRADREFGTAEYRVPVTLPADGSAEDRLSESRRVIGRAFGPGAQAAALVDGRVAVRAERGELPMPIHVMDTESVLTQRMFVTRSGMTPHASDEIMVSEAAAATLRVSIGEQVVLPLLGRPMRVVGIGLDQLDATQAFAVLPVSSGAATDLVAHAREAEVRVAWLVTPAAGVTVAKERLGGAVAASRGAASAVPRGGAGSVALWLFIAGFAEVLAVLAAIFASMARRRRHSYRRLVDRKQDLATAFAIGFVAGSIPVLFGLVTGIGLAVVLRWGQYGRLCVPAGRLAAIAGLSVLAVTLCGGLTGRPANGSRSGPAVAAVLAGVLGCIALGRGAASGQPTMAAAGAGAIVLACGLLMVWLLRRWGTDMRRGPLALRLAVRAAAAVPVRQAALIVAVAGIATCATTSIFYLTTGAHLPKGPVGSALFTDHQAVPDAAVRRAAERLGATGVAEFRRVTKPDSDSGRPAVVRLRDPADVCADRFRGSASRFQDCVAHRDFKGVPTVAAVDRRAAAVIIGRELTPAEAAAFDGGTVLVLHPALLDSAGNAVLTATPPPKPDGRRAEDIRIPLPGLAIADEQYAGSPMALVSASVARSNGLDTTTGDYLFLFRSPHSPDSRAEKQAASILTQHEPELLSSGWLDVERGDAVPERIVTLAETAAPVLAGLYLLIVLTGIGLSSTELRDGAVDLRAIEASSRTCQAISAWQSGMTSAVGSFVGLALAPWTARAILGDTGTGLSLWYALACGVALVPLCAALGWMCAYRPPKVGPGRGRPRRVAAADRAGRLVRGAVGRQAVGLGEQPVR</sequence>
<feature type="transmembrane region" description="Helical" evidence="1">
    <location>
        <begin position="21"/>
        <end position="41"/>
    </location>
</feature>
<dbReference type="AlphaFoldDB" id="A0A6G9YH77"/>
<feature type="transmembrane region" description="Helical" evidence="1">
    <location>
        <begin position="293"/>
        <end position="322"/>
    </location>
</feature>
<feature type="transmembrane region" description="Helical" evidence="1">
    <location>
        <begin position="252"/>
        <end position="273"/>
    </location>
</feature>
<evidence type="ECO:0000313" key="3">
    <source>
        <dbReference type="Proteomes" id="UP000503540"/>
    </source>
</evidence>
<name>A0A6G9YH77_9NOCA</name>
<feature type="transmembrane region" description="Helical" evidence="1">
    <location>
        <begin position="367"/>
        <end position="386"/>
    </location>
</feature>
<dbReference type="EMBL" id="CP046172">
    <property type="protein sequence ID" value="QIS12548.1"/>
    <property type="molecule type" value="Genomic_DNA"/>
</dbReference>
<gene>
    <name evidence="2" type="ORF">F5544_23445</name>
</gene>
<reference evidence="2 3" key="1">
    <citation type="journal article" date="2019" name="ACS Chem. Biol.">
        <title>Identification and Mobilization of a Cryptic Antibiotic Biosynthesis Gene Locus from a Human-Pathogenic Nocardia Isolate.</title>
        <authorList>
            <person name="Herisse M."/>
            <person name="Ishida K."/>
            <person name="Porter J.L."/>
            <person name="Howden B."/>
            <person name="Hertweck C."/>
            <person name="Stinear T.P."/>
            <person name="Pidot S.J."/>
        </authorList>
    </citation>
    <scope>NUCLEOTIDE SEQUENCE [LARGE SCALE GENOMIC DNA]</scope>
    <source>
        <strain evidence="2 3">AUSMDU00012717</strain>
    </source>
</reference>
<dbReference type="RefSeq" id="WP_167475221.1">
    <property type="nucleotide sequence ID" value="NZ_CP046172.1"/>
</dbReference>
<keyword evidence="3" id="KW-1185">Reference proteome</keyword>
<feature type="transmembrane region" description="Helical" evidence="1">
    <location>
        <begin position="708"/>
        <end position="729"/>
    </location>
</feature>
<feature type="transmembrane region" description="Helical" evidence="1">
    <location>
        <begin position="441"/>
        <end position="461"/>
    </location>
</feature>
<accession>A0A6G9YH77</accession>
<feature type="transmembrane region" description="Helical" evidence="1">
    <location>
        <begin position="787"/>
        <end position="810"/>
    </location>
</feature>
<feature type="transmembrane region" description="Helical" evidence="1">
    <location>
        <begin position="334"/>
        <end position="355"/>
    </location>
</feature>
<proteinExistence type="predicted"/>
<organism evidence="2 3">
    <name type="scientific">Nocardia arthritidis</name>
    <dbReference type="NCBI Taxonomy" id="228602"/>
    <lineage>
        <taxon>Bacteria</taxon>
        <taxon>Bacillati</taxon>
        <taxon>Actinomycetota</taxon>
        <taxon>Actinomycetes</taxon>
        <taxon>Mycobacteriales</taxon>
        <taxon>Nocardiaceae</taxon>
        <taxon>Nocardia</taxon>
    </lineage>
</organism>
<protein>
    <submittedName>
        <fullName evidence="2">Uncharacterized protein</fullName>
    </submittedName>
</protein>
<dbReference type="KEGG" id="nah:F5544_23445"/>
<keyword evidence="1" id="KW-0472">Membrane</keyword>
<dbReference type="Proteomes" id="UP000503540">
    <property type="component" value="Chromosome"/>
</dbReference>
<feature type="transmembrane region" description="Helical" evidence="1">
    <location>
        <begin position="750"/>
        <end position="775"/>
    </location>
</feature>
<keyword evidence="1" id="KW-1133">Transmembrane helix</keyword>
<evidence type="ECO:0000313" key="2">
    <source>
        <dbReference type="EMBL" id="QIS12548.1"/>
    </source>
</evidence>
<evidence type="ECO:0000256" key="1">
    <source>
        <dbReference type="SAM" id="Phobius"/>
    </source>
</evidence>
<feature type="transmembrane region" description="Helical" evidence="1">
    <location>
        <begin position="392"/>
        <end position="412"/>
    </location>
</feature>
<keyword evidence="1" id="KW-0812">Transmembrane</keyword>